<dbReference type="Gene3D" id="3.40.50.150">
    <property type="entry name" value="Vaccinia Virus protein VP39"/>
    <property type="match status" value="1"/>
</dbReference>
<dbReference type="Gene3D" id="3.30.750.80">
    <property type="entry name" value="RNA methyltransferase domain (HRMD) like"/>
    <property type="match status" value="1"/>
</dbReference>
<feature type="signal peptide" evidence="5">
    <location>
        <begin position="1"/>
        <end position="18"/>
    </location>
</feature>
<keyword evidence="2" id="KW-0808">Transferase</keyword>
<organism evidence="7">
    <name type="scientific">Chaetoceros debilis</name>
    <dbReference type="NCBI Taxonomy" id="122233"/>
    <lineage>
        <taxon>Eukaryota</taxon>
        <taxon>Sar</taxon>
        <taxon>Stramenopiles</taxon>
        <taxon>Ochrophyta</taxon>
        <taxon>Bacillariophyta</taxon>
        <taxon>Coscinodiscophyceae</taxon>
        <taxon>Chaetocerotophycidae</taxon>
        <taxon>Chaetocerotales</taxon>
        <taxon>Chaetocerotaceae</taxon>
        <taxon>Chaetoceros</taxon>
    </lineage>
</organism>
<feature type="chain" id="PRO_5030751079" description="S-adenosylmethionine-dependent methyltransferase domain-containing protein" evidence="5">
    <location>
        <begin position="19"/>
        <end position="869"/>
    </location>
</feature>
<evidence type="ECO:0000313" key="7">
    <source>
        <dbReference type="EMBL" id="CAE0474612.1"/>
    </source>
</evidence>
<gene>
    <name evidence="7" type="ORF">CDEB00056_LOCUS19465</name>
</gene>
<dbReference type="CDD" id="cd02440">
    <property type="entry name" value="AdoMet_MTases"/>
    <property type="match status" value="1"/>
</dbReference>
<dbReference type="EMBL" id="HBIO01025376">
    <property type="protein sequence ID" value="CAE0474612.1"/>
    <property type="molecule type" value="Transcribed_RNA"/>
</dbReference>
<dbReference type="PANTHER" id="PTHR43042:SF3">
    <property type="entry name" value="RIBOSOMAL RNA LARGE SUBUNIT METHYLTRANSFERASE YWBD-RELATED"/>
    <property type="match status" value="1"/>
</dbReference>
<feature type="compositionally biased region" description="Low complexity" evidence="4">
    <location>
        <begin position="342"/>
        <end position="353"/>
    </location>
</feature>
<protein>
    <recommendedName>
        <fullName evidence="6">S-adenosylmethionine-dependent methyltransferase domain-containing protein</fullName>
    </recommendedName>
</protein>
<evidence type="ECO:0000256" key="1">
    <source>
        <dbReference type="ARBA" id="ARBA00022603"/>
    </source>
</evidence>
<dbReference type="PANTHER" id="PTHR43042">
    <property type="entry name" value="SAM-DEPENDENT METHYLTRANSFERASE"/>
    <property type="match status" value="1"/>
</dbReference>
<evidence type="ECO:0000256" key="2">
    <source>
        <dbReference type="ARBA" id="ARBA00022679"/>
    </source>
</evidence>
<evidence type="ECO:0000256" key="3">
    <source>
        <dbReference type="ARBA" id="ARBA00022691"/>
    </source>
</evidence>
<proteinExistence type="predicted"/>
<accession>A0A7S3QDW7</accession>
<feature type="region of interest" description="Disordered" evidence="4">
    <location>
        <begin position="339"/>
        <end position="365"/>
    </location>
</feature>
<dbReference type="Pfam" id="PF10672">
    <property type="entry name" value="Methyltrans_SAM"/>
    <property type="match status" value="1"/>
</dbReference>
<feature type="region of interest" description="Disordered" evidence="4">
    <location>
        <begin position="63"/>
        <end position="133"/>
    </location>
</feature>
<name>A0A7S3QDW7_9STRA</name>
<keyword evidence="3" id="KW-0949">S-adenosyl-L-methionine</keyword>
<dbReference type="GO" id="GO:0032259">
    <property type="term" value="P:methylation"/>
    <property type="evidence" value="ECO:0007669"/>
    <property type="project" value="UniProtKB-KW"/>
</dbReference>
<dbReference type="InterPro" id="IPR029063">
    <property type="entry name" value="SAM-dependent_MTases_sf"/>
</dbReference>
<reference evidence="7" key="1">
    <citation type="submission" date="2021-01" db="EMBL/GenBank/DDBJ databases">
        <authorList>
            <person name="Corre E."/>
            <person name="Pelletier E."/>
            <person name="Niang G."/>
            <person name="Scheremetjew M."/>
            <person name="Finn R."/>
            <person name="Kale V."/>
            <person name="Holt S."/>
            <person name="Cochrane G."/>
            <person name="Meng A."/>
            <person name="Brown T."/>
            <person name="Cohen L."/>
        </authorList>
    </citation>
    <scope>NUCLEOTIDE SEQUENCE</scope>
    <source>
        <strain evidence="7">MM31A-1</strain>
    </source>
</reference>
<feature type="compositionally biased region" description="Acidic residues" evidence="4">
    <location>
        <begin position="116"/>
        <end position="127"/>
    </location>
</feature>
<sequence>MLFKNLLFLSVCFQQSQAFLSPALQGRGRSSLVTLNVKPNEYKKGKKSSVTVKDIIDRVTKDAKKLEQQKAGKNNSNKNNRTRRRKERPQQTYLYAAQRKSLEKSGVMVKAKTSEDGEDSEDEETEEENRRVEMNQNKNNPITIAREFGLNPQVQTCDASYAVVYEEGSDDEKIRQLIPSEQPRIMNQLKVGGDDSEGSSSMFGYILYKPAGWSILEKKNKNKKLVVSKNASKTKNAEVSATKSKKDLKKKKRKEQLKAKYYNKDEDEFDTLEFKEEDLLSMMTPEEIGDFEEDGGFDALDLSDAGAIAAKTAMEASAELDDDDEIAALVEGAKTDFYESQGGAKNGKNNIKNNSEDDSPATFLPESKPSVVSWLKNLKAAEGTPIRGGKFWVAVAGAVEVDDSGLLFLCPKDKVENAYVDYVEYAAVVGNGKYLRPKGKIQQVVSKKQSAALNQSEVEVVAKLRKGREDDIVLTTKVHIPDGASTSNDAVQVCQQEFSDGVRGDAQANPLERRANRRLVHCSSLSVSSLTQDDIAESIVPLPDDIKVLADRRNHHEFKFGSFLGRSLLKDSEHTNTFREINGAADGFPGWIVDRYDKWLFVQHDEDYLRGPLPSLHDGSTLGIYYFSTERDRSVTGAKKGIKPMLLEGQPAPDMIPVKENGITYHVNFNDLSTGIFLDQRAQRAWLAQFCTSETKVLNCFSHCGAFSIAAATAGAETVSLDLDKKWLDRVKPQLEANFIDSNDDRHDCIYGDCFDWLRRLGKRGSKFDIVILDPPSTSVGGKKKKRWSAKNDYDELVSLAAPLVKKGGLLWTTTNSNQIHPVKFARQCKKGLVSANLPNAKLERIATMPADFPSIGPQSVKNFVWRII</sequence>
<feature type="domain" description="S-adenosylmethionine-dependent methyltransferase" evidence="6">
    <location>
        <begin position="656"/>
        <end position="859"/>
    </location>
</feature>
<dbReference type="InterPro" id="IPR019614">
    <property type="entry name" value="SAM-dep_methyl-trfase"/>
</dbReference>
<dbReference type="AlphaFoldDB" id="A0A7S3QDW7"/>
<evidence type="ECO:0000256" key="5">
    <source>
        <dbReference type="SAM" id="SignalP"/>
    </source>
</evidence>
<keyword evidence="5" id="KW-0732">Signal</keyword>
<dbReference type="SUPFAM" id="SSF53335">
    <property type="entry name" value="S-adenosyl-L-methionine-dependent methyltransferases"/>
    <property type="match status" value="1"/>
</dbReference>
<dbReference type="GO" id="GO:0008168">
    <property type="term" value="F:methyltransferase activity"/>
    <property type="evidence" value="ECO:0007669"/>
    <property type="project" value="UniProtKB-KW"/>
</dbReference>
<evidence type="ECO:0000259" key="6">
    <source>
        <dbReference type="Pfam" id="PF10672"/>
    </source>
</evidence>
<keyword evidence="1" id="KW-0489">Methyltransferase</keyword>
<evidence type="ECO:0000256" key="4">
    <source>
        <dbReference type="SAM" id="MobiDB-lite"/>
    </source>
</evidence>